<dbReference type="Proteomes" id="UP000805193">
    <property type="component" value="Unassembled WGS sequence"/>
</dbReference>
<name>A0AC60NZ67_IXOPE</name>
<evidence type="ECO:0000313" key="2">
    <source>
        <dbReference type="Proteomes" id="UP000805193"/>
    </source>
</evidence>
<proteinExistence type="predicted"/>
<comment type="caution">
    <text evidence="1">The sequence shown here is derived from an EMBL/GenBank/DDBJ whole genome shotgun (WGS) entry which is preliminary data.</text>
</comment>
<accession>A0AC60NZ67</accession>
<evidence type="ECO:0000313" key="1">
    <source>
        <dbReference type="EMBL" id="KAG0412462.1"/>
    </source>
</evidence>
<reference evidence="1 2" key="1">
    <citation type="journal article" date="2020" name="Cell">
        <title>Large-Scale Comparative Analyses of Tick Genomes Elucidate Their Genetic Diversity and Vector Capacities.</title>
        <authorList>
            <consortium name="Tick Genome and Microbiome Consortium (TIGMIC)"/>
            <person name="Jia N."/>
            <person name="Wang J."/>
            <person name="Shi W."/>
            <person name="Du L."/>
            <person name="Sun Y."/>
            <person name="Zhan W."/>
            <person name="Jiang J.F."/>
            <person name="Wang Q."/>
            <person name="Zhang B."/>
            <person name="Ji P."/>
            <person name="Bell-Sakyi L."/>
            <person name="Cui X.M."/>
            <person name="Yuan T.T."/>
            <person name="Jiang B.G."/>
            <person name="Yang W.F."/>
            <person name="Lam T.T."/>
            <person name="Chang Q.C."/>
            <person name="Ding S.J."/>
            <person name="Wang X.J."/>
            <person name="Zhu J.G."/>
            <person name="Ruan X.D."/>
            <person name="Zhao L."/>
            <person name="Wei J.T."/>
            <person name="Ye R.Z."/>
            <person name="Que T.C."/>
            <person name="Du C.H."/>
            <person name="Zhou Y.H."/>
            <person name="Cheng J.X."/>
            <person name="Dai P.F."/>
            <person name="Guo W.B."/>
            <person name="Han X.H."/>
            <person name="Huang E.J."/>
            <person name="Li L.F."/>
            <person name="Wei W."/>
            <person name="Gao Y.C."/>
            <person name="Liu J.Z."/>
            <person name="Shao H.Z."/>
            <person name="Wang X."/>
            <person name="Wang C.C."/>
            <person name="Yang T.C."/>
            <person name="Huo Q.B."/>
            <person name="Li W."/>
            <person name="Chen H.Y."/>
            <person name="Chen S.E."/>
            <person name="Zhou L.G."/>
            <person name="Ni X.B."/>
            <person name="Tian J.H."/>
            <person name="Sheng Y."/>
            <person name="Liu T."/>
            <person name="Pan Y.S."/>
            <person name="Xia L.Y."/>
            <person name="Li J."/>
            <person name="Zhao F."/>
            <person name="Cao W.C."/>
        </authorList>
    </citation>
    <scope>NUCLEOTIDE SEQUENCE [LARGE SCALE GENOMIC DNA]</scope>
    <source>
        <strain evidence="1">Iper-2018</strain>
    </source>
</reference>
<protein>
    <submittedName>
        <fullName evidence="1">Uncharacterized protein</fullName>
    </submittedName>
</protein>
<organism evidence="1 2">
    <name type="scientific">Ixodes persulcatus</name>
    <name type="common">Taiga tick</name>
    <dbReference type="NCBI Taxonomy" id="34615"/>
    <lineage>
        <taxon>Eukaryota</taxon>
        <taxon>Metazoa</taxon>
        <taxon>Ecdysozoa</taxon>
        <taxon>Arthropoda</taxon>
        <taxon>Chelicerata</taxon>
        <taxon>Arachnida</taxon>
        <taxon>Acari</taxon>
        <taxon>Parasitiformes</taxon>
        <taxon>Ixodida</taxon>
        <taxon>Ixodoidea</taxon>
        <taxon>Ixodidae</taxon>
        <taxon>Ixodinae</taxon>
        <taxon>Ixodes</taxon>
    </lineage>
</organism>
<sequence length="141" mass="14441">MRSSVVENRDASFKSNSQQQADGARRAPVSGVIRSQTMSDHGTPSPAVDVGDVGGLMREMTVMCEEDARSPPLPCHPPLRAMAGDTPSGWAGLAGCASSLTLPGVCATDGGREQQKGTLTSGRGKMAAVVLLSSGLTESPS</sequence>
<dbReference type="EMBL" id="JABSTQ010011345">
    <property type="protein sequence ID" value="KAG0412462.1"/>
    <property type="molecule type" value="Genomic_DNA"/>
</dbReference>
<gene>
    <name evidence="1" type="ORF">HPB47_010400</name>
</gene>
<keyword evidence="2" id="KW-1185">Reference proteome</keyword>